<dbReference type="EMBL" id="JNBR01001733">
    <property type="protein sequence ID" value="OQR85281.1"/>
    <property type="molecule type" value="Genomic_DNA"/>
</dbReference>
<sequence length="138" mass="15633">MPAWCQRENCRRYGKFRGMCLYHARDVYHVKPQSPSTSSSASSQETPVDVSAANKVRRGDARWSAIAKIRYHHTGWIKCLVPLCSSEARRHFPFCTMHENSTLCVHEATKQYLKPTEDASDAVKDELAPPQRPSLPSS</sequence>
<feature type="compositionally biased region" description="Basic and acidic residues" evidence="1">
    <location>
        <begin position="115"/>
        <end position="127"/>
    </location>
</feature>
<evidence type="ECO:0000256" key="1">
    <source>
        <dbReference type="SAM" id="MobiDB-lite"/>
    </source>
</evidence>
<feature type="compositionally biased region" description="Low complexity" evidence="1">
    <location>
        <begin position="34"/>
        <end position="43"/>
    </location>
</feature>
<name>A0A1V9YHU2_ACHHY</name>
<dbReference type="Proteomes" id="UP000243579">
    <property type="component" value="Unassembled WGS sequence"/>
</dbReference>
<organism evidence="2 3">
    <name type="scientific">Achlya hypogyna</name>
    <name type="common">Oomycete</name>
    <name type="synonym">Protoachlya hypogyna</name>
    <dbReference type="NCBI Taxonomy" id="1202772"/>
    <lineage>
        <taxon>Eukaryota</taxon>
        <taxon>Sar</taxon>
        <taxon>Stramenopiles</taxon>
        <taxon>Oomycota</taxon>
        <taxon>Saprolegniomycetes</taxon>
        <taxon>Saprolegniales</taxon>
        <taxon>Achlyaceae</taxon>
        <taxon>Achlya</taxon>
    </lineage>
</organism>
<reference evidence="2 3" key="1">
    <citation type="journal article" date="2014" name="Genome Biol. Evol.">
        <title>The secreted proteins of Achlya hypogyna and Thraustotheca clavata identify the ancestral oomycete secretome and reveal gene acquisitions by horizontal gene transfer.</title>
        <authorList>
            <person name="Misner I."/>
            <person name="Blouin N."/>
            <person name="Leonard G."/>
            <person name="Richards T.A."/>
            <person name="Lane C.E."/>
        </authorList>
    </citation>
    <scope>NUCLEOTIDE SEQUENCE [LARGE SCALE GENOMIC DNA]</scope>
    <source>
        <strain evidence="2 3">ATCC 48635</strain>
    </source>
</reference>
<comment type="caution">
    <text evidence="2">The sequence shown here is derived from an EMBL/GenBank/DDBJ whole genome shotgun (WGS) entry which is preliminary data.</text>
</comment>
<gene>
    <name evidence="2" type="ORF">ACHHYP_12007</name>
</gene>
<accession>A0A1V9YHU2</accession>
<proteinExistence type="predicted"/>
<evidence type="ECO:0000313" key="3">
    <source>
        <dbReference type="Proteomes" id="UP000243579"/>
    </source>
</evidence>
<evidence type="ECO:0000313" key="2">
    <source>
        <dbReference type="EMBL" id="OQR85281.1"/>
    </source>
</evidence>
<dbReference type="AlphaFoldDB" id="A0A1V9YHU2"/>
<feature type="region of interest" description="Disordered" evidence="1">
    <location>
        <begin position="31"/>
        <end position="54"/>
    </location>
</feature>
<protein>
    <submittedName>
        <fullName evidence="2">Uncharacterized protein</fullName>
    </submittedName>
</protein>
<dbReference type="OrthoDB" id="76050at2759"/>
<feature type="region of interest" description="Disordered" evidence="1">
    <location>
        <begin position="115"/>
        <end position="138"/>
    </location>
</feature>
<keyword evidence="3" id="KW-1185">Reference proteome</keyword>